<dbReference type="GO" id="GO:0003677">
    <property type="term" value="F:DNA binding"/>
    <property type="evidence" value="ECO:0007669"/>
    <property type="project" value="UniProtKB-UniRule"/>
</dbReference>
<evidence type="ECO:0000313" key="9">
    <source>
        <dbReference type="Proteomes" id="UP001278738"/>
    </source>
</evidence>
<dbReference type="EMBL" id="JAWXVG010000012">
    <property type="protein sequence ID" value="MDX6183934.1"/>
    <property type="molecule type" value="Genomic_DNA"/>
</dbReference>
<dbReference type="PRINTS" id="PR00455">
    <property type="entry name" value="HTHTETR"/>
</dbReference>
<evidence type="ECO:0000256" key="1">
    <source>
        <dbReference type="ARBA" id="ARBA00023015"/>
    </source>
</evidence>
<evidence type="ECO:0000313" key="6">
    <source>
        <dbReference type="EMBL" id="MDX6183934.1"/>
    </source>
</evidence>
<reference evidence="7 9" key="1">
    <citation type="submission" date="2023-11" db="EMBL/GenBank/DDBJ databases">
        <title>Unpublished Manusciprt.</title>
        <authorList>
            <person name="Saticioglu I.B."/>
            <person name="Ay H."/>
            <person name="Ajmi N."/>
            <person name="Altun S."/>
            <person name="Duman M."/>
        </authorList>
    </citation>
    <scope>NUCLEOTIDE SEQUENCE</scope>
    <source>
        <strain evidence="6 9">Fl-33</strain>
        <strain evidence="7">Fl-77</strain>
    </source>
</reference>
<dbReference type="SUPFAM" id="SSF46689">
    <property type="entry name" value="Homeodomain-like"/>
    <property type="match status" value="1"/>
</dbReference>
<dbReference type="Pfam" id="PF00440">
    <property type="entry name" value="TetR_N"/>
    <property type="match status" value="1"/>
</dbReference>
<keyword evidence="2 4" id="KW-0238">DNA-binding</keyword>
<dbReference type="Proteomes" id="UP001278738">
    <property type="component" value="Unassembled WGS sequence"/>
</dbReference>
<evidence type="ECO:0000259" key="5">
    <source>
        <dbReference type="PROSITE" id="PS50977"/>
    </source>
</evidence>
<dbReference type="EMBL" id="JAWXVH010000013">
    <property type="protein sequence ID" value="MDX6187500.1"/>
    <property type="molecule type" value="Genomic_DNA"/>
</dbReference>
<dbReference type="AlphaFoldDB" id="A0AAJ2VZE7"/>
<proteinExistence type="predicted"/>
<dbReference type="PANTHER" id="PTHR47506:SF3">
    <property type="entry name" value="HTH-TYPE TRANSCRIPTIONAL REGULATOR LMRA"/>
    <property type="match status" value="1"/>
</dbReference>
<gene>
    <name evidence="6" type="ORF">SGQ18_17375</name>
    <name evidence="7" type="ORF">SGQ44_17215</name>
</gene>
<dbReference type="SUPFAM" id="SSF48498">
    <property type="entry name" value="Tetracyclin repressor-like, C-terminal domain"/>
    <property type="match status" value="1"/>
</dbReference>
<dbReference type="PROSITE" id="PS50977">
    <property type="entry name" value="HTH_TETR_2"/>
    <property type="match status" value="1"/>
</dbReference>
<protein>
    <submittedName>
        <fullName evidence="7">TetR/AcrR family transcriptional regulator</fullName>
    </submittedName>
</protein>
<evidence type="ECO:0000256" key="4">
    <source>
        <dbReference type="PROSITE-ProRule" id="PRU00335"/>
    </source>
</evidence>
<sequence length="195" mass="21820">MSKGESTRQFIIEKSAPLFNTKGIAATAMSDIMEATKLSKGTLYVHFENKDLLAASAVDYNMEQLSNKLINKLSQYKTAKEKLYNYLDFFIDPNKPTVIGGCPMLNFGTEADDTNEIIKMKVNNLIAKSQKLLSDIIKEGIDNGEFKLDWKPEDFATMMFAMIEGGVLICRVAGNNTKMKIINKNLKKMITAQSL</sequence>
<dbReference type="Pfam" id="PF16925">
    <property type="entry name" value="TetR_C_13"/>
    <property type="match status" value="1"/>
</dbReference>
<evidence type="ECO:0000313" key="8">
    <source>
        <dbReference type="Proteomes" id="UP001270053"/>
    </source>
</evidence>
<keyword evidence="3" id="KW-0804">Transcription</keyword>
<feature type="domain" description="HTH tetR-type" evidence="5">
    <location>
        <begin position="5"/>
        <end position="65"/>
    </location>
</feature>
<comment type="caution">
    <text evidence="7">The sequence shown here is derived from an EMBL/GenBank/DDBJ whole genome shotgun (WGS) entry which is preliminary data.</text>
</comment>
<evidence type="ECO:0000256" key="2">
    <source>
        <dbReference type="ARBA" id="ARBA00023125"/>
    </source>
</evidence>
<dbReference type="InterPro" id="IPR011075">
    <property type="entry name" value="TetR_C"/>
</dbReference>
<keyword evidence="9" id="KW-1185">Reference proteome</keyword>
<dbReference type="RefSeq" id="WP_229973838.1">
    <property type="nucleotide sequence ID" value="NZ_CP087133.1"/>
</dbReference>
<accession>A0AAJ2VZE7</accession>
<name>A0AAJ2VZE7_9FLAO</name>
<evidence type="ECO:0000256" key="3">
    <source>
        <dbReference type="ARBA" id="ARBA00023163"/>
    </source>
</evidence>
<feature type="DNA-binding region" description="H-T-H motif" evidence="4">
    <location>
        <begin position="28"/>
        <end position="47"/>
    </location>
</feature>
<evidence type="ECO:0000313" key="7">
    <source>
        <dbReference type="EMBL" id="MDX6187500.1"/>
    </source>
</evidence>
<dbReference type="Proteomes" id="UP001270053">
    <property type="component" value="Unassembled WGS sequence"/>
</dbReference>
<dbReference type="PANTHER" id="PTHR47506">
    <property type="entry name" value="TRANSCRIPTIONAL REGULATORY PROTEIN"/>
    <property type="match status" value="1"/>
</dbReference>
<keyword evidence="1" id="KW-0805">Transcription regulation</keyword>
<dbReference type="InterPro" id="IPR036271">
    <property type="entry name" value="Tet_transcr_reg_TetR-rel_C_sf"/>
</dbReference>
<dbReference type="InterPro" id="IPR001647">
    <property type="entry name" value="HTH_TetR"/>
</dbReference>
<dbReference type="InterPro" id="IPR009057">
    <property type="entry name" value="Homeodomain-like_sf"/>
</dbReference>
<organism evidence="7 8">
    <name type="scientific">Flavobacterium flavipigmentatum</name>
    <dbReference type="NCBI Taxonomy" id="2893884"/>
    <lineage>
        <taxon>Bacteria</taxon>
        <taxon>Pseudomonadati</taxon>
        <taxon>Bacteroidota</taxon>
        <taxon>Flavobacteriia</taxon>
        <taxon>Flavobacteriales</taxon>
        <taxon>Flavobacteriaceae</taxon>
        <taxon>Flavobacterium</taxon>
    </lineage>
</organism>
<dbReference type="Gene3D" id="1.10.357.10">
    <property type="entry name" value="Tetracycline Repressor, domain 2"/>
    <property type="match status" value="1"/>
</dbReference>